<feature type="region of interest" description="Disordered" evidence="1">
    <location>
        <begin position="503"/>
        <end position="543"/>
    </location>
</feature>
<dbReference type="OrthoDB" id="3363734at2759"/>
<protein>
    <recommendedName>
        <fullName evidence="4">BTB domain-containing protein</fullName>
    </recommendedName>
</protein>
<feature type="compositionally biased region" description="Polar residues" evidence="1">
    <location>
        <begin position="503"/>
        <end position="515"/>
    </location>
</feature>
<gene>
    <name evidence="2" type="ORF">CTheo_4485</name>
</gene>
<organism evidence="2 3">
    <name type="scientific">Ceratobasidium theobromae</name>
    <dbReference type="NCBI Taxonomy" id="1582974"/>
    <lineage>
        <taxon>Eukaryota</taxon>
        <taxon>Fungi</taxon>
        <taxon>Dikarya</taxon>
        <taxon>Basidiomycota</taxon>
        <taxon>Agaricomycotina</taxon>
        <taxon>Agaricomycetes</taxon>
        <taxon>Cantharellales</taxon>
        <taxon>Ceratobasidiaceae</taxon>
        <taxon>Ceratobasidium</taxon>
    </lineage>
</organism>
<keyword evidence="3" id="KW-1185">Reference proteome</keyword>
<evidence type="ECO:0000313" key="3">
    <source>
        <dbReference type="Proteomes" id="UP000383932"/>
    </source>
</evidence>
<feature type="region of interest" description="Disordered" evidence="1">
    <location>
        <begin position="106"/>
        <end position="252"/>
    </location>
</feature>
<feature type="region of interest" description="Disordered" evidence="1">
    <location>
        <begin position="1"/>
        <end position="68"/>
    </location>
</feature>
<accession>A0A5N5QKN8</accession>
<reference evidence="2 3" key="1">
    <citation type="journal article" date="2019" name="Fungal Biol. Biotechnol.">
        <title>Draft genome sequence of fastidious pathogen Ceratobasidium theobromae, which causes vascular-streak dieback in Theobroma cacao.</title>
        <authorList>
            <person name="Ali S.S."/>
            <person name="Asman A."/>
            <person name="Shao J."/>
            <person name="Firmansyah A.P."/>
            <person name="Susilo A.W."/>
            <person name="Rosmana A."/>
            <person name="McMahon P."/>
            <person name="Junaid M."/>
            <person name="Guest D."/>
            <person name="Kheng T.Y."/>
            <person name="Meinhardt L.W."/>
            <person name="Bailey B.A."/>
        </authorList>
    </citation>
    <scope>NUCLEOTIDE SEQUENCE [LARGE SCALE GENOMIC DNA]</scope>
    <source>
        <strain evidence="2 3">CT2</strain>
    </source>
</reference>
<dbReference type="InterPro" id="IPR011333">
    <property type="entry name" value="SKP1/BTB/POZ_sf"/>
</dbReference>
<feature type="compositionally biased region" description="Polar residues" evidence="1">
    <location>
        <begin position="524"/>
        <end position="537"/>
    </location>
</feature>
<dbReference type="AlphaFoldDB" id="A0A5N5QKN8"/>
<proteinExistence type="predicted"/>
<evidence type="ECO:0000313" key="2">
    <source>
        <dbReference type="EMBL" id="KAB5592103.1"/>
    </source>
</evidence>
<dbReference type="Gene3D" id="3.30.710.10">
    <property type="entry name" value="Potassium Channel Kv1.1, Chain A"/>
    <property type="match status" value="1"/>
</dbReference>
<evidence type="ECO:0008006" key="4">
    <source>
        <dbReference type="Google" id="ProtNLM"/>
    </source>
</evidence>
<dbReference type="Proteomes" id="UP000383932">
    <property type="component" value="Unassembled WGS sequence"/>
</dbReference>
<dbReference type="EMBL" id="SSOP01000077">
    <property type="protein sequence ID" value="KAB5592103.1"/>
    <property type="molecule type" value="Genomic_DNA"/>
</dbReference>
<feature type="compositionally biased region" description="Low complexity" evidence="1">
    <location>
        <begin position="204"/>
        <end position="233"/>
    </location>
</feature>
<sequence length="543" mass="57868">MATVMSRQPEVPPSPKSPTFLKNHSRRPSIQISAWLSRNSGQGPASPALKTTQISDPQPINPLDAAARAPGALGAGATVVRTPQQALTVKPFPLVDTPNEKDELDLLPVVDISPPVPRETAPLVISRRESPAPRQGSPSPGRNSPAGRDSPILRGPAIRSATLPPGLRSLHTSKSYSHLQSGARMTTASLPPHRTPPMPLSLVSSSRQPLLRSALRPPSPTKSSSGSISSFLPLLPPPRQSPKDVSPPSPLSPFHPVLLSGVPTQPMPLSQIIVTLETSTISQRTTVATLTSRPSRLASFLQALVPAAADSPTSQSFAGLFAAHLAQAGLGPQGHSGQIHIFLDRPSTPYAHILTYLRSGSNTPGMLPRAASLALSADPIRVEALCELRDEARYLELTELVELCEKELRARAPKLKHTASSSSLREYKFGSGSDGTGAHISSGSEGIESRLKEYKFGNPAVESLREEEGEEDGSGFEGPPPIVYEKKGSHAGVVLTVPPRGMQQTSSIVGHSRSFTRLPAPQGRTRTTSEVRYTQSPDGRKWF</sequence>
<feature type="compositionally biased region" description="Polar residues" evidence="1">
    <location>
        <begin position="28"/>
        <end position="58"/>
    </location>
</feature>
<feature type="compositionally biased region" description="Pro residues" evidence="1">
    <location>
        <begin position="234"/>
        <end position="252"/>
    </location>
</feature>
<evidence type="ECO:0000256" key="1">
    <source>
        <dbReference type="SAM" id="MobiDB-lite"/>
    </source>
</evidence>
<name>A0A5N5QKN8_9AGAM</name>
<comment type="caution">
    <text evidence="2">The sequence shown here is derived from an EMBL/GenBank/DDBJ whole genome shotgun (WGS) entry which is preliminary data.</text>
</comment>
<feature type="compositionally biased region" description="Polar residues" evidence="1">
    <location>
        <begin position="170"/>
        <end position="189"/>
    </location>
</feature>